<dbReference type="Proteomes" id="UP000015241">
    <property type="component" value="Unassembled WGS sequence"/>
</dbReference>
<sequence>MFPAPLAVFAHLASGSAKGAGRRRPTNYFKPVNDSVVSKTLPPSPCKVCGSAKHWDRECPHWDEYREARAANQAQVEFDIHPSEEIEYAHAYLDSNKSSFSALSVCVQTSDVRRKKVRIEEIEEEPPCLPCLPRDHPHVLEPADEVDQHEHAHLSELAERIANALRQADESVRNENLQQEQTAEAASASAGAPNAAPPPPSQEPHDTRADAPPAPPRVLRMPKARSHAPGHSTVGIAALNVPVHLGTPDGVAVTAKMDSGADISLISAECLATIPADARPRIRRGLRMNLVQLTNGFHIEGFVQLPVLIQAEDGDWLSFDGEFYVVPGMTSPLLLGEDFQVGYELCVLRNAADGTSVEIPATGHTFQASSSSKSAGRPFNIIGRGAAASFVRAKSHRRNRRQKQRARRAQATPIAHVARDCTIQPHSCRPIPITADFACNTHWFAEKTVLGQADGSCLLTTPTLLDAAHAYVAVSNPSDRPVRMQRGEVLCHLHDPSVYF</sequence>
<dbReference type="InParanoid" id="S8FLX3"/>
<feature type="compositionally biased region" description="Low complexity" evidence="1">
    <location>
        <begin position="179"/>
        <end position="194"/>
    </location>
</feature>
<keyword evidence="3" id="KW-1185">Reference proteome</keyword>
<evidence type="ECO:0000313" key="2">
    <source>
        <dbReference type="EMBL" id="EPT02336.1"/>
    </source>
</evidence>
<dbReference type="OrthoDB" id="2798482at2759"/>
<dbReference type="AlphaFoldDB" id="S8FLX3"/>
<evidence type="ECO:0000313" key="3">
    <source>
        <dbReference type="Proteomes" id="UP000015241"/>
    </source>
</evidence>
<protein>
    <recommendedName>
        <fullName evidence="4">Peptidase A2 domain-containing protein</fullName>
    </recommendedName>
</protein>
<evidence type="ECO:0000256" key="1">
    <source>
        <dbReference type="SAM" id="MobiDB-lite"/>
    </source>
</evidence>
<dbReference type="STRING" id="743788.S8FLX3"/>
<dbReference type="eggNOG" id="ENOG502SN1A">
    <property type="taxonomic scope" value="Eukaryota"/>
</dbReference>
<reference evidence="2 3" key="1">
    <citation type="journal article" date="2012" name="Science">
        <title>The Paleozoic origin of enzymatic lignin decomposition reconstructed from 31 fungal genomes.</title>
        <authorList>
            <person name="Floudas D."/>
            <person name="Binder M."/>
            <person name="Riley R."/>
            <person name="Barry K."/>
            <person name="Blanchette R.A."/>
            <person name="Henrissat B."/>
            <person name="Martinez A.T."/>
            <person name="Otillar R."/>
            <person name="Spatafora J.W."/>
            <person name="Yadav J.S."/>
            <person name="Aerts A."/>
            <person name="Benoit I."/>
            <person name="Boyd A."/>
            <person name="Carlson A."/>
            <person name="Copeland A."/>
            <person name="Coutinho P.M."/>
            <person name="de Vries R.P."/>
            <person name="Ferreira P."/>
            <person name="Findley K."/>
            <person name="Foster B."/>
            <person name="Gaskell J."/>
            <person name="Glotzer D."/>
            <person name="Gorecki P."/>
            <person name="Heitman J."/>
            <person name="Hesse C."/>
            <person name="Hori C."/>
            <person name="Igarashi K."/>
            <person name="Jurgens J.A."/>
            <person name="Kallen N."/>
            <person name="Kersten P."/>
            <person name="Kohler A."/>
            <person name="Kuees U."/>
            <person name="Kumar T.K.A."/>
            <person name="Kuo A."/>
            <person name="LaButti K."/>
            <person name="Larrondo L.F."/>
            <person name="Lindquist E."/>
            <person name="Ling A."/>
            <person name="Lombard V."/>
            <person name="Lucas S."/>
            <person name="Lundell T."/>
            <person name="Martin R."/>
            <person name="McLaughlin D.J."/>
            <person name="Morgenstern I."/>
            <person name="Morin E."/>
            <person name="Murat C."/>
            <person name="Nagy L.G."/>
            <person name="Nolan M."/>
            <person name="Ohm R.A."/>
            <person name="Patyshakuliyeva A."/>
            <person name="Rokas A."/>
            <person name="Ruiz-Duenas F.J."/>
            <person name="Sabat G."/>
            <person name="Salamov A."/>
            <person name="Samejima M."/>
            <person name="Schmutz J."/>
            <person name="Slot J.C."/>
            <person name="St John F."/>
            <person name="Stenlid J."/>
            <person name="Sun H."/>
            <person name="Sun S."/>
            <person name="Syed K."/>
            <person name="Tsang A."/>
            <person name="Wiebenga A."/>
            <person name="Young D."/>
            <person name="Pisabarro A."/>
            <person name="Eastwood D.C."/>
            <person name="Martin F."/>
            <person name="Cullen D."/>
            <person name="Grigoriev I.V."/>
            <person name="Hibbett D.S."/>
        </authorList>
    </citation>
    <scope>NUCLEOTIDE SEQUENCE</scope>
    <source>
        <strain evidence="3">FP-58527</strain>
    </source>
</reference>
<gene>
    <name evidence="2" type="ORF">FOMPIDRAFT_1118518</name>
</gene>
<name>S8FLX3_FOMSC</name>
<organism evidence="2 3">
    <name type="scientific">Fomitopsis schrenkii</name>
    <name type="common">Brown rot fungus</name>
    <dbReference type="NCBI Taxonomy" id="2126942"/>
    <lineage>
        <taxon>Eukaryota</taxon>
        <taxon>Fungi</taxon>
        <taxon>Dikarya</taxon>
        <taxon>Basidiomycota</taxon>
        <taxon>Agaricomycotina</taxon>
        <taxon>Agaricomycetes</taxon>
        <taxon>Polyporales</taxon>
        <taxon>Fomitopsis</taxon>
    </lineage>
</organism>
<feature type="non-terminal residue" evidence="2">
    <location>
        <position position="500"/>
    </location>
</feature>
<proteinExistence type="predicted"/>
<dbReference type="HOGENOM" id="CLU_028427_0_0_1"/>
<dbReference type="EMBL" id="KE504136">
    <property type="protein sequence ID" value="EPT02336.1"/>
    <property type="molecule type" value="Genomic_DNA"/>
</dbReference>
<accession>S8FLX3</accession>
<feature type="region of interest" description="Disordered" evidence="1">
    <location>
        <begin position="170"/>
        <end position="230"/>
    </location>
</feature>
<dbReference type="CDD" id="cd00303">
    <property type="entry name" value="retropepsin_like"/>
    <property type="match status" value="1"/>
</dbReference>
<evidence type="ECO:0008006" key="4">
    <source>
        <dbReference type="Google" id="ProtNLM"/>
    </source>
</evidence>